<keyword evidence="4" id="KW-1185">Reference proteome</keyword>
<organism evidence="3 4">
    <name type="scientific">Microthlaspi erraticum</name>
    <dbReference type="NCBI Taxonomy" id="1685480"/>
    <lineage>
        <taxon>Eukaryota</taxon>
        <taxon>Viridiplantae</taxon>
        <taxon>Streptophyta</taxon>
        <taxon>Embryophyta</taxon>
        <taxon>Tracheophyta</taxon>
        <taxon>Spermatophyta</taxon>
        <taxon>Magnoliopsida</taxon>
        <taxon>eudicotyledons</taxon>
        <taxon>Gunneridae</taxon>
        <taxon>Pentapetalae</taxon>
        <taxon>rosids</taxon>
        <taxon>malvids</taxon>
        <taxon>Brassicales</taxon>
        <taxon>Brassicaceae</taxon>
        <taxon>Coluteocarpeae</taxon>
        <taxon>Microthlaspi</taxon>
    </lineage>
</organism>
<dbReference type="EMBL" id="CACVBM020001335">
    <property type="protein sequence ID" value="CAA7045966.1"/>
    <property type="molecule type" value="Genomic_DNA"/>
</dbReference>
<dbReference type="Pfam" id="PF13966">
    <property type="entry name" value="zf-RVT"/>
    <property type="match status" value="1"/>
</dbReference>
<dbReference type="EMBL" id="CACVBM020001102">
    <property type="protein sequence ID" value="CAA7031080.1"/>
    <property type="molecule type" value="Genomic_DNA"/>
</dbReference>
<dbReference type="InterPro" id="IPR026960">
    <property type="entry name" value="RVT-Znf"/>
</dbReference>
<evidence type="ECO:0000313" key="4">
    <source>
        <dbReference type="Proteomes" id="UP000467841"/>
    </source>
</evidence>
<name>A0A6D2KCX6_9BRAS</name>
<accession>A0A6D2KCX6</accession>
<proteinExistence type="predicted"/>
<dbReference type="OrthoDB" id="1743286at2759"/>
<evidence type="ECO:0000313" key="3">
    <source>
        <dbReference type="EMBL" id="CAA7045966.1"/>
    </source>
</evidence>
<dbReference type="AlphaFoldDB" id="A0A6D2KCX6"/>
<dbReference type="Proteomes" id="UP000467841">
    <property type="component" value="Unassembled WGS sequence"/>
</dbReference>
<gene>
    <name evidence="2" type="ORF">MERR_LOCUS18315</name>
    <name evidence="3" type="ORF">MERR_LOCUS33201</name>
</gene>
<protein>
    <recommendedName>
        <fullName evidence="1">Reverse transcriptase zinc-binding domain-containing protein</fullName>
    </recommendedName>
</protein>
<evidence type="ECO:0000313" key="2">
    <source>
        <dbReference type="EMBL" id="CAA7031080.1"/>
    </source>
</evidence>
<reference evidence="3 4" key="1">
    <citation type="submission" date="2020-01" db="EMBL/GenBank/DDBJ databases">
        <authorList>
            <person name="Mishra B."/>
        </authorList>
    </citation>
    <scope>NUCLEOTIDE SEQUENCE [LARGE SCALE GENOMIC DNA]</scope>
</reference>
<evidence type="ECO:0000259" key="1">
    <source>
        <dbReference type="Pfam" id="PF13966"/>
    </source>
</evidence>
<sequence>MNVSEDCVLCSSGRETHHHLFFECPYSATVWGQLAARIWPNPPSDIHSAAAWISLNRHRQNSQAQTVSKLLLQSAVYLIWRERNARIFTGKATPATTLRVSIDRLMRDRLLSFPSQSVFRSSLLEFYFFCFRPP</sequence>
<feature type="domain" description="Reverse transcriptase zinc-binding" evidence="1">
    <location>
        <begin position="2"/>
        <end position="31"/>
    </location>
</feature>